<feature type="region of interest" description="Disordered" evidence="1">
    <location>
        <begin position="25"/>
        <end position="50"/>
    </location>
</feature>
<dbReference type="GeneID" id="64626919"/>
<feature type="compositionally biased region" description="Low complexity" evidence="1">
    <location>
        <begin position="461"/>
        <end position="474"/>
    </location>
</feature>
<reference evidence="2" key="1">
    <citation type="journal article" date="2020" name="New Phytol.">
        <title>Comparative genomics reveals dynamic genome evolution in host specialist ectomycorrhizal fungi.</title>
        <authorList>
            <person name="Lofgren L.A."/>
            <person name="Nguyen N.H."/>
            <person name="Vilgalys R."/>
            <person name="Ruytinx J."/>
            <person name="Liao H.L."/>
            <person name="Branco S."/>
            <person name="Kuo A."/>
            <person name="LaButti K."/>
            <person name="Lipzen A."/>
            <person name="Andreopoulos W."/>
            <person name="Pangilinan J."/>
            <person name="Riley R."/>
            <person name="Hundley H."/>
            <person name="Na H."/>
            <person name="Barry K."/>
            <person name="Grigoriev I.V."/>
            <person name="Stajich J.E."/>
            <person name="Kennedy P.G."/>
        </authorList>
    </citation>
    <scope>NUCLEOTIDE SEQUENCE</scope>
    <source>
        <strain evidence="2">MN1</strain>
    </source>
</reference>
<evidence type="ECO:0000256" key="1">
    <source>
        <dbReference type="SAM" id="MobiDB-lite"/>
    </source>
</evidence>
<dbReference type="EMBL" id="JABBWG010000016">
    <property type="protein sequence ID" value="KAG1816388.1"/>
    <property type="molecule type" value="Genomic_DNA"/>
</dbReference>
<dbReference type="Proteomes" id="UP000807769">
    <property type="component" value="Unassembled WGS sequence"/>
</dbReference>
<protein>
    <submittedName>
        <fullName evidence="2">Uncharacterized protein</fullName>
    </submittedName>
</protein>
<proteinExistence type="predicted"/>
<organism evidence="2 3">
    <name type="scientific">Suillus subaureus</name>
    <dbReference type="NCBI Taxonomy" id="48587"/>
    <lineage>
        <taxon>Eukaryota</taxon>
        <taxon>Fungi</taxon>
        <taxon>Dikarya</taxon>
        <taxon>Basidiomycota</taxon>
        <taxon>Agaricomycotina</taxon>
        <taxon>Agaricomycetes</taxon>
        <taxon>Agaricomycetidae</taxon>
        <taxon>Boletales</taxon>
        <taxon>Suillineae</taxon>
        <taxon>Suillaceae</taxon>
        <taxon>Suillus</taxon>
    </lineage>
</organism>
<accession>A0A9P7JDR2</accession>
<dbReference type="RefSeq" id="XP_041193061.1">
    <property type="nucleotide sequence ID" value="XM_041332902.1"/>
</dbReference>
<keyword evidence="3" id="KW-1185">Reference proteome</keyword>
<comment type="caution">
    <text evidence="2">The sequence shown here is derived from an EMBL/GenBank/DDBJ whole genome shotgun (WGS) entry which is preliminary data.</text>
</comment>
<dbReference type="OrthoDB" id="2688762at2759"/>
<sequence>MPALVAKADTSTYHCSLAPNPCKRYNTRNNPNTVQPKPAHWESEHSKPNSKKLAGANLLLANKNSKGSSVKTPPVVEQEVQESKAIQLVPATTMASTDLLSDVAPNESLHLDRLSSNSRCRKSLKILDQANSREQLQGWYSESTNTTGTHTLTKHHSSFLVWECGNSNQYSKLWENWTELTYDYIAQILTIEMPSTLHEEPFNYLKECMTLAIASLPYNRDVIRPQIHMNYQLQIAGQLVTPDMTVALTSVDGPTEVVMISGLGECALSEDKEHAFDKMEAEIESHPETIFAVIMVIHEAITYACPQLNSTASTTLHNGDKEPDPLPLKSFIEYFIWIKGKDSRPINIRSNDPSHMAYGVLVPESSMDAVTDMLENRLRKMRDRMVDFSKEISPGLDCSDLVEADVALPILWRLAMKGILSAVDVTAHQHYQTWHVATFRGTKHNHDDSYYPSELESGKGSSQSEEPEASPLEPSEGKVIVPLPQPGQDKDVDASLKNTKGEGVDSLPKPTQDKSRSKGLSKRLKA</sequence>
<feature type="compositionally biased region" description="Basic residues" evidence="1">
    <location>
        <begin position="517"/>
        <end position="526"/>
    </location>
</feature>
<evidence type="ECO:0000313" key="3">
    <source>
        <dbReference type="Proteomes" id="UP000807769"/>
    </source>
</evidence>
<evidence type="ECO:0000313" key="2">
    <source>
        <dbReference type="EMBL" id="KAG1816388.1"/>
    </source>
</evidence>
<name>A0A9P7JDR2_9AGAM</name>
<feature type="region of interest" description="Disordered" evidence="1">
    <location>
        <begin position="442"/>
        <end position="526"/>
    </location>
</feature>
<dbReference type="AlphaFoldDB" id="A0A9P7JDR2"/>
<feature type="compositionally biased region" description="Basic and acidic residues" evidence="1">
    <location>
        <begin position="488"/>
        <end position="503"/>
    </location>
</feature>
<gene>
    <name evidence="2" type="ORF">BJ212DRAFT_1299673</name>
</gene>